<dbReference type="AlphaFoldDB" id="A0A484L4C5"/>
<reference evidence="1 2" key="1">
    <citation type="submission" date="2018-04" db="EMBL/GenBank/DDBJ databases">
        <authorList>
            <person name="Vogel A."/>
        </authorList>
    </citation>
    <scope>NUCLEOTIDE SEQUENCE [LARGE SCALE GENOMIC DNA]</scope>
</reference>
<evidence type="ECO:0000313" key="2">
    <source>
        <dbReference type="Proteomes" id="UP000595140"/>
    </source>
</evidence>
<protein>
    <submittedName>
        <fullName evidence="1">Uncharacterized protein</fullName>
    </submittedName>
</protein>
<dbReference type="Proteomes" id="UP000595140">
    <property type="component" value="Unassembled WGS sequence"/>
</dbReference>
<accession>A0A484L4C5</accession>
<gene>
    <name evidence="1" type="ORF">CCAM_LOCUS12947</name>
</gene>
<proteinExistence type="predicted"/>
<evidence type="ECO:0000313" key="1">
    <source>
        <dbReference type="EMBL" id="VFQ71171.1"/>
    </source>
</evidence>
<name>A0A484L4C5_9ASTE</name>
<dbReference type="EMBL" id="OOIL02001001">
    <property type="protein sequence ID" value="VFQ71171.1"/>
    <property type="molecule type" value="Genomic_DNA"/>
</dbReference>
<organism evidence="1 2">
    <name type="scientific">Cuscuta campestris</name>
    <dbReference type="NCBI Taxonomy" id="132261"/>
    <lineage>
        <taxon>Eukaryota</taxon>
        <taxon>Viridiplantae</taxon>
        <taxon>Streptophyta</taxon>
        <taxon>Embryophyta</taxon>
        <taxon>Tracheophyta</taxon>
        <taxon>Spermatophyta</taxon>
        <taxon>Magnoliopsida</taxon>
        <taxon>eudicotyledons</taxon>
        <taxon>Gunneridae</taxon>
        <taxon>Pentapetalae</taxon>
        <taxon>asterids</taxon>
        <taxon>lamiids</taxon>
        <taxon>Solanales</taxon>
        <taxon>Convolvulaceae</taxon>
        <taxon>Cuscuteae</taxon>
        <taxon>Cuscuta</taxon>
        <taxon>Cuscuta subgen. Grammica</taxon>
        <taxon>Cuscuta sect. Cleistogrammica</taxon>
    </lineage>
</organism>
<sequence length="74" mass="8137">MVVFRTDVSLSIKPLSSDLPGKNHQVDSNRGGAESLKCHAPTVDSALASIYTRGKKSRLLDLHCCHCRTLKMEI</sequence>
<keyword evidence="2" id="KW-1185">Reference proteome</keyword>